<feature type="region of interest" description="Disordered" evidence="1">
    <location>
        <begin position="1"/>
        <end position="36"/>
    </location>
</feature>
<dbReference type="Proteomes" id="UP000554965">
    <property type="component" value="Unassembled WGS sequence"/>
</dbReference>
<evidence type="ECO:0000256" key="1">
    <source>
        <dbReference type="SAM" id="MobiDB-lite"/>
    </source>
</evidence>
<evidence type="ECO:0000313" key="3">
    <source>
        <dbReference type="Proteomes" id="UP000554965"/>
    </source>
</evidence>
<dbReference type="AlphaFoldDB" id="A0A7Z7NCD3"/>
<gene>
    <name evidence="2" type="ORF">MSIMFB_04469</name>
</gene>
<organism evidence="2 3">
    <name type="scientific">Mycobacterium simulans</name>
    <dbReference type="NCBI Taxonomy" id="627089"/>
    <lineage>
        <taxon>Bacteria</taxon>
        <taxon>Bacillati</taxon>
        <taxon>Actinomycetota</taxon>
        <taxon>Actinomycetes</taxon>
        <taxon>Mycobacteriales</taxon>
        <taxon>Mycobacteriaceae</taxon>
        <taxon>Mycobacterium</taxon>
    </lineage>
</organism>
<comment type="caution">
    <text evidence="2">The sequence shown here is derived from an EMBL/GenBank/DDBJ whole genome shotgun (WGS) entry which is preliminary data.</text>
</comment>
<keyword evidence="3" id="KW-1185">Reference proteome</keyword>
<dbReference type="EMBL" id="OCTY01000002">
    <property type="protein sequence ID" value="SOJ56991.1"/>
    <property type="molecule type" value="Genomic_DNA"/>
</dbReference>
<proteinExistence type="predicted"/>
<sequence length="104" mass="12043">MRSGPDVSKPDRDPSDQPPWPAGRIRRPRRAFGNAHPTDITEVRRLIVLLVGINPTLPPGAYFGERSAAPALWRTANRYRRRARTRRLVLQLQAVLCYRYPKQW</sequence>
<evidence type="ECO:0000313" key="2">
    <source>
        <dbReference type="EMBL" id="SOJ56991.1"/>
    </source>
</evidence>
<protein>
    <submittedName>
        <fullName evidence="2">Uncharacterized protein</fullName>
    </submittedName>
</protein>
<name>A0A7Z7NCD3_9MYCO</name>
<accession>A0A7Z7NCD3</accession>
<reference evidence="2 3" key="1">
    <citation type="submission" date="2017-10" db="EMBL/GenBank/DDBJ databases">
        <authorList>
            <consortium name="Urmite Genomes"/>
        </authorList>
    </citation>
    <scope>NUCLEOTIDE SEQUENCE [LARGE SCALE GENOMIC DNA]</scope>
    <source>
        <strain evidence="2 3">FB-527</strain>
    </source>
</reference>